<dbReference type="EMBL" id="OU963863">
    <property type="protein sequence ID" value="CAH0385314.1"/>
    <property type="molecule type" value="Genomic_DNA"/>
</dbReference>
<comment type="subcellular location">
    <subcellularLocation>
        <location evidence="1">Cytoplasm</location>
    </subcellularLocation>
</comment>
<keyword evidence="3" id="KW-0175">Coiled coil</keyword>
<evidence type="ECO:0000313" key="6">
    <source>
        <dbReference type="EMBL" id="CAH0385314.1"/>
    </source>
</evidence>
<dbReference type="InterPro" id="IPR049483">
    <property type="entry name" value="FAF1_2-like_UAS"/>
</dbReference>
<dbReference type="InterPro" id="IPR050730">
    <property type="entry name" value="UBX_domain-protein"/>
</dbReference>
<dbReference type="GO" id="GO:0036503">
    <property type="term" value="P:ERAD pathway"/>
    <property type="evidence" value="ECO:0007669"/>
    <property type="project" value="TreeGrafter"/>
</dbReference>
<reference evidence="6" key="1">
    <citation type="submission" date="2021-12" db="EMBL/GenBank/DDBJ databases">
        <authorList>
            <person name="King R."/>
        </authorList>
    </citation>
    <scope>NUCLEOTIDE SEQUENCE</scope>
</reference>
<protein>
    <recommendedName>
        <fullName evidence="5">UBX domain-containing protein</fullName>
    </recommendedName>
</protein>
<dbReference type="PROSITE" id="PS50033">
    <property type="entry name" value="UBX"/>
    <property type="match status" value="1"/>
</dbReference>
<sequence length="440" mass="50673">MDDLDMSLSSDQTEKVLQFQDLTGIENVTVCRDVLIRHGWNLESAVQDQLNIREGRPTVFASDSGPPAVINDPSRQHVFFSPPSNSPARWGGPFGAIISHLYNLCFDKLLSLTNFILSLFWTDPRKQVTDPLGDVMRFINYFEKTFGQSHPVFYQGTYSQALSDAKQELRFLIVYLHSDNNADCNTFCRTTLSNEDVISYINHSNMLFWAVNVSSGEGYRVCHALQGSTYPYIAVIMLRDSKMTLIGRLEGPMESDELIRQLQSIVSANEACLVAERADRMERSFNQTLRAQQDEAFLESLRADQEKERQRRRESQRKEEEERHQRQLEEEERCRREELKRKKLELRSQVPDEPAPSHPEAVSIVFKLPSGDRLERRFLISHTLKDIYHFVFCHPDSPDSLEIATNFPKKILNIEEDAATTLESAGLKKREVLFVYDLEA</sequence>
<evidence type="ECO:0000256" key="3">
    <source>
        <dbReference type="ARBA" id="ARBA00023054"/>
    </source>
</evidence>
<keyword evidence="7" id="KW-1185">Reference proteome</keyword>
<evidence type="ECO:0000256" key="2">
    <source>
        <dbReference type="ARBA" id="ARBA00022490"/>
    </source>
</evidence>
<dbReference type="Gene3D" id="1.10.8.10">
    <property type="entry name" value="DNA helicase RuvA subunit, C-terminal domain"/>
    <property type="match status" value="1"/>
</dbReference>
<dbReference type="SUPFAM" id="SSF54236">
    <property type="entry name" value="Ubiquitin-like"/>
    <property type="match status" value="1"/>
</dbReference>
<dbReference type="SMART" id="SM00166">
    <property type="entry name" value="UBX"/>
    <property type="match status" value="1"/>
</dbReference>
<feature type="region of interest" description="Disordered" evidence="4">
    <location>
        <begin position="303"/>
        <end position="334"/>
    </location>
</feature>
<dbReference type="InterPro" id="IPR036249">
    <property type="entry name" value="Thioredoxin-like_sf"/>
</dbReference>
<gene>
    <name evidence="6" type="ORF">BEMITA_LOCUS4553</name>
</gene>
<dbReference type="GO" id="GO:0043130">
    <property type="term" value="F:ubiquitin binding"/>
    <property type="evidence" value="ECO:0007669"/>
    <property type="project" value="TreeGrafter"/>
</dbReference>
<dbReference type="SUPFAM" id="SSF52833">
    <property type="entry name" value="Thioredoxin-like"/>
    <property type="match status" value="1"/>
</dbReference>
<organism evidence="6 7">
    <name type="scientific">Bemisia tabaci</name>
    <name type="common">Sweetpotato whitefly</name>
    <name type="synonym">Aleurodes tabaci</name>
    <dbReference type="NCBI Taxonomy" id="7038"/>
    <lineage>
        <taxon>Eukaryota</taxon>
        <taxon>Metazoa</taxon>
        <taxon>Ecdysozoa</taxon>
        <taxon>Arthropoda</taxon>
        <taxon>Hexapoda</taxon>
        <taxon>Insecta</taxon>
        <taxon>Pterygota</taxon>
        <taxon>Neoptera</taxon>
        <taxon>Paraneoptera</taxon>
        <taxon>Hemiptera</taxon>
        <taxon>Sternorrhyncha</taxon>
        <taxon>Aleyrodoidea</taxon>
        <taxon>Aleyrodidae</taxon>
        <taxon>Aleyrodinae</taxon>
        <taxon>Bemisia</taxon>
    </lineage>
</organism>
<dbReference type="Gene3D" id="3.10.20.90">
    <property type="entry name" value="Phosphatidylinositol 3-kinase Catalytic Subunit, Chain A, domain 1"/>
    <property type="match status" value="1"/>
</dbReference>
<evidence type="ECO:0000256" key="1">
    <source>
        <dbReference type="ARBA" id="ARBA00004496"/>
    </source>
</evidence>
<dbReference type="InterPro" id="IPR029071">
    <property type="entry name" value="Ubiquitin-like_domsf"/>
</dbReference>
<accession>A0A9P0A430</accession>
<dbReference type="Gene3D" id="3.40.30.10">
    <property type="entry name" value="Glutaredoxin"/>
    <property type="match status" value="1"/>
</dbReference>
<dbReference type="Pfam" id="PF00789">
    <property type="entry name" value="UBX"/>
    <property type="match status" value="1"/>
</dbReference>
<proteinExistence type="predicted"/>
<dbReference type="InterPro" id="IPR054109">
    <property type="entry name" value="UBA_8"/>
</dbReference>
<dbReference type="CDD" id="cd16120">
    <property type="entry name" value="UBX_UBXN3B"/>
    <property type="match status" value="1"/>
</dbReference>
<dbReference type="GO" id="GO:0005783">
    <property type="term" value="C:endoplasmic reticulum"/>
    <property type="evidence" value="ECO:0007669"/>
    <property type="project" value="TreeGrafter"/>
</dbReference>
<dbReference type="AlphaFoldDB" id="A0A9P0A430"/>
<dbReference type="OrthoDB" id="1026733at2759"/>
<evidence type="ECO:0000256" key="4">
    <source>
        <dbReference type="SAM" id="MobiDB-lite"/>
    </source>
</evidence>
<evidence type="ECO:0000259" key="5">
    <source>
        <dbReference type="PROSITE" id="PS50033"/>
    </source>
</evidence>
<dbReference type="CDD" id="cd14414">
    <property type="entry name" value="UBA_FAF2"/>
    <property type="match status" value="1"/>
</dbReference>
<name>A0A9P0A430_BEMTA</name>
<evidence type="ECO:0000313" key="7">
    <source>
        <dbReference type="Proteomes" id="UP001152759"/>
    </source>
</evidence>
<dbReference type="Proteomes" id="UP001152759">
    <property type="component" value="Chromosome 2"/>
</dbReference>
<dbReference type="Pfam" id="PF21021">
    <property type="entry name" value="FAF1"/>
    <property type="match status" value="1"/>
</dbReference>
<feature type="domain" description="UBX" evidence="5">
    <location>
        <begin position="357"/>
        <end position="435"/>
    </location>
</feature>
<keyword evidence="2" id="KW-0963">Cytoplasm</keyword>
<dbReference type="KEGG" id="btab:109034208"/>
<dbReference type="PANTHER" id="PTHR23322:SF1">
    <property type="entry name" value="FAS-ASSOCIATED FACTOR 2"/>
    <property type="match status" value="1"/>
</dbReference>
<dbReference type="InterPro" id="IPR006577">
    <property type="entry name" value="UAS"/>
</dbReference>
<dbReference type="InterPro" id="IPR001012">
    <property type="entry name" value="UBX_dom"/>
</dbReference>
<dbReference type="SMART" id="SM00594">
    <property type="entry name" value="UAS"/>
    <property type="match status" value="1"/>
</dbReference>
<dbReference type="PANTHER" id="PTHR23322">
    <property type="entry name" value="FAS-ASSOCIATED PROTEIN"/>
    <property type="match status" value="1"/>
</dbReference>
<dbReference type="Pfam" id="PF22566">
    <property type="entry name" value="UBA_8"/>
    <property type="match status" value="1"/>
</dbReference>